<feature type="transmembrane region" description="Helical" evidence="8">
    <location>
        <begin position="286"/>
        <end position="305"/>
    </location>
</feature>
<accession>A0A538T9C5</accession>
<dbReference type="PANTHER" id="PTHR33908:SF3">
    <property type="entry name" value="UNDECAPRENYL PHOSPHATE-ALPHA-4-AMINO-4-DEOXY-L-ARABINOSE ARABINOSYL TRANSFERASE"/>
    <property type="match status" value="1"/>
</dbReference>
<dbReference type="InterPro" id="IPR038731">
    <property type="entry name" value="RgtA/B/C-like"/>
</dbReference>
<comment type="subcellular location">
    <subcellularLocation>
        <location evidence="1">Cell membrane</location>
        <topology evidence="1">Multi-pass membrane protein</topology>
    </subcellularLocation>
</comment>
<sequence length="528" mass="58491">MILLLLALVLVFAALIRIRMLGYPLERDEGEYAYAGQLILQGVPPYQLAYNMKLPGIYAAYALILAVFGQSPGGIHWGLLLVNAGAIVLVFALARRLFGPVAGIAAAATYALLSASQSVLGTAAHATHFVVLPALAGLLLLLQADETRALWAYFWSGVLLGVAFLMKQHGAVFVLFGFAFLFSRLLRRGPEPSTGHLARTFLFCAGVILPVGVTCILLLRAGVFDKFWFWTFSYARQYAAEASPADGWRNLGFELPHVLAYSKPLWALAGVGLLAAWSRKEQRARALYVTGFLVASVLGVCPGLYFRGHYFILLLPAIAILAGAPVGLAMRFLIEKRSPAALCYVLPALLFAIPWGRCLARQAEVFFELAPAQVCKLTYGANPFVEAPAIARYIAAHSGSDERVAILGSEPEIYFYSRRRSASGHIYMYGLMEKQPYAKRMQQEMIREIEAARPTFLLVVAIPTSWLAREESEKLLFHWYPRYLAEHYRLTGLIDIPQSGEAVYRWDDEAATYSPRSPYVVYVHRRKA</sequence>
<keyword evidence="6 8" id="KW-1133">Transmembrane helix</keyword>
<feature type="transmembrane region" description="Helical" evidence="8">
    <location>
        <begin position="126"/>
        <end position="142"/>
    </location>
</feature>
<dbReference type="GO" id="GO:0010041">
    <property type="term" value="P:response to iron(III) ion"/>
    <property type="evidence" value="ECO:0007669"/>
    <property type="project" value="TreeGrafter"/>
</dbReference>
<keyword evidence="7 8" id="KW-0472">Membrane</keyword>
<evidence type="ECO:0000256" key="6">
    <source>
        <dbReference type="ARBA" id="ARBA00022989"/>
    </source>
</evidence>
<evidence type="ECO:0000256" key="5">
    <source>
        <dbReference type="ARBA" id="ARBA00022692"/>
    </source>
</evidence>
<dbReference type="PANTHER" id="PTHR33908">
    <property type="entry name" value="MANNOSYLTRANSFERASE YKCB-RELATED"/>
    <property type="match status" value="1"/>
</dbReference>
<dbReference type="EMBL" id="VBOW01000016">
    <property type="protein sequence ID" value="TMQ60242.1"/>
    <property type="molecule type" value="Genomic_DNA"/>
</dbReference>
<gene>
    <name evidence="10" type="ORF">E6K76_02645</name>
</gene>
<feature type="transmembrane region" description="Helical" evidence="8">
    <location>
        <begin position="172"/>
        <end position="189"/>
    </location>
</feature>
<keyword evidence="2" id="KW-1003">Cell membrane</keyword>
<feature type="transmembrane region" description="Helical" evidence="8">
    <location>
        <begin position="201"/>
        <end position="223"/>
    </location>
</feature>
<evidence type="ECO:0000313" key="11">
    <source>
        <dbReference type="Proteomes" id="UP000316852"/>
    </source>
</evidence>
<keyword evidence="4" id="KW-0808">Transferase</keyword>
<dbReference type="GO" id="GO:0009103">
    <property type="term" value="P:lipopolysaccharide biosynthetic process"/>
    <property type="evidence" value="ECO:0007669"/>
    <property type="project" value="UniProtKB-ARBA"/>
</dbReference>
<feature type="transmembrane region" description="Helical" evidence="8">
    <location>
        <begin position="149"/>
        <end position="166"/>
    </location>
</feature>
<evidence type="ECO:0000256" key="2">
    <source>
        <dbReference type="ARBA" id="ARBA00022475"/>
    </source>
</evidence>
<evidence type="ECO:0000256" key="3">
    <source>
        <dbReference type="ARBA" id="ARBA00022676"/>
    </source>
</evidence>
<evidence type="ECO:0000256" key="7">
    <source>
        <dbReference type="ARBA" id="ARBA00023136"/>
    </source>
</evidence>
<name>A0A538T9C5_UNCEI</name>
<reference evidence="10 11" key="1">
    <citation type="journal article" date="2019" name="Nat. Microbiol.">
        <title>Mediterranean grassland soil C-N compound turnover is dependent on rainfall and depth, and is mediated by genomically divergent microorganisms.</title>
        <authorList>
            <person name="Diamond S."/>
            <person name="Andeer P.F."/>
            <person name="Li Z."/>
            <person name="Crits-Christoph A."/>
            <person name="Burstein D."/>
            <person name="Anantharaman K."/>
            <person name="Lane K.R."/>
            <person name="Thomas B.C."/>
            <person name="Pan C."/>
            <person name="Northen T.R."/>
            <person name="Banfield J.F."/>
        </authorList>
    </citation>
    <scope>NUCLEOTIDE SEQUENCE [LARGE SCALE GENOMIC DNA]</scope>
    <source>
        <strain evidence="10">WS_6</strain>
    </source>
</reference>
<feature type="transmembrane region" description="Helical" evidence="8">
    <location>
        <begin position="311"/>
        <end position="334"/>
    </location>
</feature>
<dbReference type="AlphaFoldDB" id="A0A538T9C5"/>
<keyword evidence="3" id="KW-0328">Glycosyltransferase</keyword>
<protein>
    <recommendedName>
        <fullName evidence="9">Glycosyltransferase RgtA/B/C/D-like domain-containing protein</fullName>
    </recommendedName>
</protein>
<dbReference type="GO" id="GO:0005886">
    <property type="term" value="C:plasma membrane"/>
    <property type="evidence" value="ECO:0007669"/>
    <property type="project" value="UniProtKB-SubCell"/>
</dbReference>
<feature type="transmembrane region" description="Helical" evidence="8">
    <location>
        <begin position="341"/>
        <end position="357"/>
    </location>
</feature>
<keyword evidence="5 8" id="KW-0812">Transmembrane</keyword>
<dbReference type="GO" id="GO:0016763">
    <property type="term" value="F:pentosyltransferase activity"/>
    <property type="evidence" value="ECO:0007669"/>
    <property type="project" value="TreeGrafter"/>
</dbReference>
<dbReference type="InterPro" id="IPR050297">
    <property type="entry name" value="LipidA_mod_glycosyltrf_83"/>
</dbReference>
<dbReference type="Proteomes" id="UP000316852">
    <property type="component" value="Unassembled WGS sequence"/>
</dbReference>
<dbReference type="Pfam" id="PF13231">
    <property type="entry name" value="PMT_2"/>
    <property type="match status" value="1"/>
</dbReference>
<comment type="caution">
    <text evidence="10">The sequence shown here is derived from an EMBL/GenBank/DDBJ whole genome shotgun (WGS) entry which is preliminary data.</text>
</comment>
<proteinExistence type="predicted"/>
<organism evidence="10 11">
    <name type="scientific">Eiseniibacteriota bacterium</name>
    <dbReference type="NCBI Taxonomy" id="2212470"/>
    <lineage>
        <taxon>Bacteria</taxon>
        <taxon>Candidatus Eiseniibacteriota</taxon>
    </lineage>
</organism>
<feature type="domain" description="Glycosyltransferase RgtA/B/C/D-like" evidence="9">
    <location>
        <begin position="55"/>
        <end position="188"/>
    </location>
</feature>
<evidence type="ECO:0000256" key="4">
    <source>
        <dbReference type="ARBA" id="ARBA00022679"/>
    </source>
</evidence>
<feature type="transmembrane region" description="Helical" evidence="8">
    <location>
        <begin position="258"/>
        <end position="277"/>
    </location>
</feature>
<evidence type="ECO:0000259" key="9">
    <source>
        <dbReference type="Pfam" id="PF13231"/>
    </source>
</evidence>
<evidence type="ECO:0000313" key="10">
    <source>
        <dbReference type="EMBL" id="TMQ60242.1"/>
    </source>
</evidence>
<evidence type="ECO:0000256" key="8">
    <source>
        <dbReference type="SAM" id="Phobius"/>
    </source>
</evidence>
<evidence type="ECO:0000256" key="1">
    <source>
        <dbReference type="ARBA" id="ARBA00004651"/>
    </source>
</evidence>